<dbReference type="AlphaFoldDB" id="A0A2G1QM83"/>
<feature type="domain" description="CENP-V/GFA" evidence="5">
    <location>
        <begin position="5"/>
        <end position="119"/>
    </location>
</feature>
<dbReference type="InterPro" id="IPR006913">
    <property type="entry name" value="CENP-V/GFA"/>
</dbReference>
<dbReference type="GO" id="GO:0046872">
    <property type="term" value="F:metal ion binding"/>
    <property type="evidence" value="ECO:0007669"/>
    <property type="project" value="UniProtKB-KW"/>
</dbReference>
<dbReference type="InterPro" id="IPR011057">
    <property type="entry name" value="Mss4-like_sf"/>
</dbReference>
<protein>
    <submittedName>
        <fullName evidence="6">Aldehyde-activating protein</fullName>
    </submittedName>
</protein>
<evidence type="ECO:0000259" key="5">
    <source>
        <dbReference type="PROSITE" id="PS51891"/>
    </source>
</evidence>
<dbReference type="Gene3D" id="3.90.1590.10">
    <property type="entry name" value="glutathione-dependent formaldehyde- activating enzyme (gfa)"/>
    <property type="match status" value="1"/>
</dbReference>
<sequence>MTETRRGGCLCGAVRFTTRGVLRGVVYCHCSQCRKQTGHYFAATNVEDDRLAIEGGEAVTWYAASPGARRGFCGTCGSALFWKADGSERTSILAGAFDTPSGLEAERHIFVADKGDYYDIADGLPQDEGFDDMKPERR</sequence>
<evidence type="ECO:0000256" key="3">
    <source>
        <dbReference type="ARBA" id="ARBA00022833"/>
    </source>
</evidence>
<name>A0A2G1QM83_9HYPH</name>
<evidence type="ECO:0000256" key="1">
    <source>
        <dbReference type="ARBA" id="ARBA00005495"/>
    </source>
</evidence>
<proteinExistence type="inferred from homology"/>
<evidence type="ECO:0000313" key="6">
    <source>
        <dbReference type="EMBL" id="PHP66579.1"/>
    </source>
</evidence>
<comment type="similarity">
    <text evidence="1">Belongs to the Gfa family.</text>
</comment>
<dbReference type="Pfam" id="PF04828">
    <property type="entry name" value="GFA"/>
    <property type="match status" value="1"/>
</dbReference>
<dbReference type="PROSITE" id="PS51891">
    <property type="entry name" value="CENP_V_GFA"/>
    <property type="match status" value="1"/>
</dbReference>
<keyword evidence="3" id="KW-0862">Zinc</keyword>
<organism evidence="6 7">
    <name type="scientific">Zhengella mangrovi</name>
    <dbReference type="NCBI Taxonomy" id="1982044"/>
    <lineage>
        <taxon>Bacteria</taxon>
        <taxon>Pseudomonadati</taxon>
        <taxon>Pseudomonadota</taxon>
        <taxon>Alphaproteobacteria</taxon>
        <taxon>Hyphomicrobiales</taxon>
        <taxon>Notoacmeibacteraceae</taxon>
        <taxon>Zhengella</taxon>
    </lineage>
</organism>
<keyword evidence="7" id="KW-1185">Reference proteome</keyword>
<dbReference type="RefSeq" id="WP_099306765.1">
    <property type="nucleotide sequence ID" value="NZ_PDVP01000007.1"/>
</dbReference>
<comment type="caution">
    <text evidence="6">The sequence shown here is derived from an EMBL/GenBank/DDBJ whole genome shotgun (WGS) entry which is preliminary data.</text>
</comment>
<dbReference type="PANTHER" id="PTHR33337">
    <property type="entry name" value="GFA DOMAIN-CONTAINING PROTEIN"/>
    <property type="match status" value="1"/>
</dbReference>
<evidence type="ECO:0000256" key="2">
    <source>
        <dbReference type="ARBA" id="ARBA00022723"/>
    </source>
</evidence>
<dbReference type="OrthoDB" id="9807246at2"/>
<dbReference type="Proteomes" id="UP000221168">
    <property type="component" value="Unassembled WGS sequence"/>
</dbReference>
<dbReference type="GO" id="GO:0016846">
    <property type="term" value="F:carbon-sulfur lyase activity"/>
    <property type="evidence" value="ECO:0007669"/>
    <property type="project" value="InterPro"/>
</dbReference>
<gene>
    <name evidence="6" type="ORF">CSC94_12900</name>
</gene>
<dbReference type="PANTHER" id="PTHR33337:SF40">
    <property type="entry name" value="CENP-V_GFA DOMAIN-CONTAINING PROTEIN-RELATED"/>
    <property type="match status" value="1"/>
</dbReference>
<evidence type="ECO:0000313" key="7">
    <source>
        <dbReference type="Proteomes" id="UP000221168"/>
    </source>
</evidence>
<reference evidence="6 7" key="1">
    <citation type="submission" date="2017-10" db="EMBL/GenBank/DDBJ databases">
        <title>Sedimentibacterium mangrovi gen. nov., sp. nov., a novel member of family Phyllobacteriacea isolated from mangrove sediment.</title>
        <authorList>
            <person name="Liao H."/>
            <person name="Tian Y."/>
        </authorList>
    </citation>
    <scope>NUCLEOTIDE SEQUENCE [LARGE SCALE GENOMIC DNA]</scope>
    <source>
        <strain evidence="6 7">X9-2-2</strain>
    </source>
</reference>
<dbReference type="SUPFAM" id="SSF51316">
    <property type="entry name" value="Mss4-like"/>
    <property type="match status" value="1"/>
</dbReference>
<dbReference type="EMBL" id="PDVP01000007">
    <property type="protein sequence ID" value="PHP66579.1"/>
    <property type="molecule type" value="Genomic_DNA"/>
</dbReference>
<evidence type="ECO:0000256" key="4">
    <source>
        <dbReference type="ARBA" id="ARBA00023239"/>
    </source>
</evidence>
<keyword evidence="4" id="KW-0456">Lyase</keyword>
<keyword evidence="2" id="KW-0479">Metal-binding</keyword>
<accession>A0A2G1QM83</accession>